<dbReference type="GeneID" id="40750148"/>
<dbReference type="RefSeq" id="XP_029760362.1">
    <property type="nucleotide sequence ID" value="XM_029907842.1"/>
</dbReference>
<accession>A0A074XFC0</accession>
<proteinExistence type="predicted"/>
<evidence type="ECO:0008006" key="3">
    <source>
        <dbReference type="Google" id="ProtNLM"/>
    </source>
</evidence>
<keyword evidence="2" id="KW-1185">Reference proteome</keyword>
<dbReference type="STRING" id="1043002.A0A074XFC0"/>
<dbReference type="EMBL" id="KL584983">
    <property type="protein sequence ID" value="KEQ84175.1"/>
    <property type="molecule type" value="Genomic_DNA"/>
</dbReference>
<dbReference type="HOGENOM" id="CLU_715667_0_0_1"/>
<evidence type="ECO:0000313" key="1">
    <source>
        <dbReference type="EMBL" id="KEQ84175.1"/>
    </source>
</evidence>
<gene>
    <name evidence="1" type="ORF">M438DRAFT_365972</name>
</gene>
<dbReference type="AlphaFoldDB" id="A0A074XFC0"/>
<reference evidence="1 2" key="1">
    <citation type="journal article" date="2014" name="BMC Genomics">
        <title>Genome sequencing of four Aureobasidium pullulans varieties: biotechnological potential, stress tolerance, and description of new species.</title>
        <authorList>
            <person name="Gostin Ar C."/>
            <person name="Ohm R.A."/>
            <person name="Kogej T."/>
            <person name="Sonjak S."/>
            <person name="Turk M."/>
            <person name="Zajc J."/>
            <person name="Zalar P."/>
            <person name="Grube M."/>
            <person name="Sun H."/>
            <person name="Han J."/>
            <person name="Sharma A."/>
            <person name="Chiniquy J."/>
            <person name="Ngan C.Y."/>
            <person name="Lipzen A."/>
            <person name="Barry K."/>
            <person name="Grigoriev I.V."/>
            <person name="Gunde-Cimerman N."/>
        </authorList>
    </citation>
    <scope>NUCLEOTIDE SEQUENCE [LARGE SCALE GENOMIC DNA]</scope>
    <source>
        <strain evidence="1 2">EXF-150</strain>
    </source>
</reference>
<name>A0A074XFC0_AURPU</name>
<evidence type="ECO:0000313" key="2">
    <source>
        <dbReference type="Proteomes" id="UP000030706"/>
    </source>
</evidence>
<protein>
    <recommendedName>
        <fullName evidence="3">F-box domain-containing protein</fullName>
    </recommendedName>
</protein>
<organism evidence="1 2">
    <name type="scientific">Aureobasidium pullulans EXF-150</name>
    <dbReference type="NCBI Taxonomy" id="1043002"/>
    <lineage>
        <taxon>Eukaryota</taxon>
        <taxon>Fungi</taxon>
        <taxon>Dikarya</taxon>
        <taxon>Ascomycota</taxon>
        <taxon>Pezizomycotina</taxon>
        <taxon>Dothideomycetes</taxon>
        <taxon>Dothideomycetidae</taxon>
        <taxon>Dothideales</taxon>
        <taxon>Saccotheciaceae</taxon>
        <taxon>Aureobasidium</taxon>
    </lineage>
</organism>
<dbReference type="Proteomes" id="UP000030706">
    <property type="component" value="Unassembled WGS sequence"/>
</dbReference>
<sequence length="386" mass="42692">MPHLLDLPPEIHCLVAEEVAIGDEPATWDCKSLQSLRLACKALYAASVDIFGIAFFVKRNHVVSRYSIGELLTITEHPAFGPCVRSVQIEVSCKESVDSETRPLVNKDVFLCSGSFCGVMQKVFENMKNLGNSVDIVVCASEGGGSFGWEKLAVGKDAFYPISHTLRQTLEAADLSKVTVRGLSIELRDREYMSFFVGQGEVDALEEAVAECLTARIDDNINFRFAGGDDCKSSISYKADERLLELQGDHIQLEDDCSDYVFDKWIAKRPVRRLDISDCELYGTGEEIMARYLRPFADLQEIRFDRVLLDKDPDWSAILNYLADHHDLVRCSLSKLECWIDAAIRGQNVADLPGGCATFVAEGEAMAAGLPEIAILSKKSAATSKL</sequence>